<dbReference type="InterPro" id="IPR036291">
    <property type="entry name" value="NAD(P)-bd_dom_sf"/>
</dbReference>
<dbReference type="SUPFAM" id="SSF51735">
    <property type="entry name" value="NAD(P)-binding Rossmann-fold domains"/>
    <property type="match status" value="1"/>
</dbReference>
<sequence>MEEAGANIPPIKVYPDKYAGQIVVIDGAAQGIGEMTSKLFASQGATVVMVDIQEDKLKRVKSAIDTAGGGRAEYRICNVGSDTEVNALIEDVVGTYGKIDVLIHYAAVYPFIPLLGHSTEDYRRIMNVNMDAAFFLARAVLPHMQKAGYGRIINTSSGTLQLPDRGLSIYVAAKSAILGFTRSLAVEAGPGVTANIILPGLIRTEAVWNNHVQPDGSHRLFDMLIQKQCVKRHGRPEDIAHTVNFIASPEAQFITGQIFDCGGGATFH</sequence>
<dbReference type="GO" id="GO:0016491">
    <property type="term" value="F:oxidoreductase activity"/>
    <property type="evidence" value="ECO:0007669"/>
    <property type="project" value="UniProtKB-KW"/>
</dbReference>
<comment type="similarity">
    <text evidence="1">Belongs to the short-chain dehydrogenases/reductases (SDR) family.</text>
</comment>
<keyword evidence="2" id="KW-0521">NADP</keyword>
<organism evidence="4 5">
    <name type="scientific">Exophiala viscosa</name>
    <dbReference type="NCBI Taxonomy" id="2486360"/>
    <lineage>
        <taxon>Eukaryota</taxon>
        <taxon>Fungi</taxon>
        <taxon>Dikarya</taxon>
        <taxon>Ascomycota</taxon>
        <taxon>Pezizomycotina</taxon>
        <taxon>Eurotiomycetes</taxon>
        <taxon>Chaetothyriomycetidae</taxon>
        <taxon>Chaetothyriales</taxon>
        <taxon>Herpotrichiellaceae</taxon>
        <taxon>Exophiala</taxon>
    </lineage>
</organism>
<dbReference type="PROSITE" id="PS00061">
    <property type="entry name" value="ADH_SHORT"/>
    <property type="match status" value="1"/>
</dbReference>
<evidence type="ECO:0008006" key="6">
    <source>
        <dbReference type="Google" id="ProtNLM"/>
    </source>
</evidence>
<dbReference type="PANTHER" id="PTHR24321:SF8">
    <property type="entry name" value="ESTRADIOL 17-BETA-DEHYDROGENASE 8-RELATED"/>
    <property type="match status" value="1"/>
</dbReference>
<keyword evidence="5" id="KW-1185">Reference proteome</keyword>
<dbReference type="CDD" id="cd05233">
    <property type="entry name" value="SDR_c"/>
    <property type="match status" value="1"/>
</dbReference>
<accession>A0AAN6DTA7</accession>
<keyword evidence="3" id="KW-0560">Oxidoreductase</keyword>
<protein>
    <recommendedName>
        <fullName evidence="6">SDR family oxidoreductase</fullName>
    </recommendedName>
</protein>
<dbReference type="InterPro" id="IPR002347">
    <property type="entry name" value="SDR_fam"/>
</dbReference>
<dbReference type="Proteomes" id="UP001203852">
    <property type="component" value="Unassembled WGS sequence"/>
</dbReference>
<evidence type="ECO:0000256" key="3">
    <source>
        <dbReference type="ARBA" id="ARBA00023002"/>
    </source>
</evidence>
<dbReference type="InterPro" id="IPR020904">
    <property type="entry name" value="Sc_DH/Rdtase_CS"/>
</dbReference>
<dbReference type="PRINTS" id="PR00081">
    <property type="entry name" value="GDHRDH"/>
</dbReference>
<reference evidence="4" key="1">
    <citation type="journal article" date="2022" name="bioRxiv">
        <title>Deciphering the potential niche of two novel black yeast fungi from a biological soil crust based on their genomes, phenotypes, and melanin regulation.</title>
        <authorList>
            <consortium name="DOE Joint Genome Institute"/>
            <person name="Carr E.C."/>
            <person name="Barton Q."/>
            <person name="Grambo S."/>
            <person name="Sullivan M."/>
            <person name="Renfro C.M."/>
            <person name="Kuo A."/>
            <person name="Pangilinan J."/>
            <person name="Lipzen A."/>
            <person name="Keymanesh K."/>
            <person name="Savage E."/>
            <person name="Barry K."/>
            <person name="Grigoriev I.V."/>
            <person name="Riekhof W.R."/>
            <person name="Harris S.S."/>
        </authorList>
    </citation>
    <scope>NUCLEOTIDE SEQUENCE</scope>
    <source>
        <strain evidence="4">JF 03-4F</strain>
    </source>
</reference>
<evidence type="ECO:0000256" key="1">
    <source>
        <dbReference type="ARBA" id="ARBA00006484"/>
    </source>
</evidence>
<name>A0AAN6DTA7_9EURO</name>
<dbReference type="Pfam" id="PF13561">
    <property type="entry name" value="adh_short_C2"/>
    <property type="match status" value="1"/>
</dbReference>
<dbReference type="AlphaFoldDB" id="A0AAN6DTA7"/>
<gene>
    <name evidence="4" type="ORF">EDD36DRAFT_419678</name>
</gene>
<dbReference type="PANTHER" id="PTHR24321">
    <property type="entry name" value="DEHYDROGENASES, SHORT CHAIN"/>
    <property type="match status" value="1"/>
</dbReference>
<evidence type="ECO:0000313" key="5">
    <source>
        <dbReference type="Proteomes" id="UP001203852"/>
    </source>
</evidence>
<evidence type="ECO:0000256" key="2">
    <source>
        <dbReference type="ARBA" id="ARBA00022857"/>
    </source>
</evidence>
<proteinExistence type="inferred from homology"/>
<dbReference type="PRINTS" id="PR00080">
    <property type="entry name" value="SDRFAMILY"/>
</dbReference>
<comment type="caution">
    <text evidence="4">The sequence shown here is derived from an EMBL/GenBank/DDBJ whole genome shotgun (WGS) entry which is preliminary data.</text>
</comment>
<evidence type="ECO:0000313" key="4">
    <source>
        <dbReference type="EMBL" id="KAI1611806.1"/>
    </source>
</evidence>
<dbReference type="Gene3D" id="3.40.50.720">
    <property type="entry name" value="NAD(P)-binding Rossmann-like Domain"/>
    <property type="match status" value="1"/>
</dbReference>
<dbReference type="EMBL" id="MU404355">
    <property type="protein sequence ID" value="KAI1611806.1"/>
    <property type="molecule type" value="Genomic_DNA"/>
</dbReference>
<dbReference type="FunFam" id="3.40.50.720:FF:000084">
    <property type="entry name" value="Short-chain dehydrogenase reductase"/>
    <property type="match status" value="1"/>
</dbReference>